<accession>A0A1R2CD70</accession>
<dbReference type="GO" id="GO:0006654">
    <property type="term" value="P:phosphatidic acid biosynthetic process"/>
    <property type="evidence" value="ECO:0007669"/>
    <property type="project" value="TreeGrafter"/>
</dbReference>
<dbReference type="PANTHER" id="PTHR42886:SF29">
    <property type="entry name" value="PUMMELIG, ISOFORM A"/>
    <property type="match status" value="1"/>
</dbReference>
<dbReference type="Proteomes" id="UP000187209">
    <property type="component" value="Unassembled WGS sequence"/>
</dbReference>
<keyword evidence="4" id="KW-1185">Reference proteome</keyword>
<organism evidence="3 4">
    <name type="scientific">Stentor coeruleus</name>
    <dbReference type="NCBI Taxonomy" id="5963"/>
    <lineage>
        <taxon>Eukaryota</taxon>
        <taxon>Sar</taxon>
        <taxon>Alveolata</taxon>
        <taxon>Ciliophora</taxon>
        <taxon>Postciliodesmatophora</taxon>
        <taxon>Heterotrichea</taxon>
        <taxon>Heterotrichida</taxon>
        <taxon>Stentoridae</taxon>
        <taxon>Stentor</taxon>
    </lineage>
</organism>
<dbReference type="InterPro" id="IPR000073">
    <property type="entry name" value="AB_hydrolase_1"/>
</dbReference>
<proteinExistence type="inferred from homology"/>
<comment type="similarity">
    <text evidence="1">Belongs to the peptidase S33 family. ABHD4/ABHD5 subfamily.</text>
</comment>
<dbReference type="GO" id="GO:0052689">
    <property type="term" value="F:carboxylic ester hydrolase activity"/>
    <property type="evidence" value="ECO:0007669"/>
    <property type="project" value="TreeGrafter"/>
</dbReference>
<evidence type="ECO:0000256" key="1">
    <source>
        <dbReference type="ARBA" id="ARBA00038097"/>
    </source>
</evidence>
<evidence type="ECO:0000313" key="3">
    <source>
        <dbReference type="EMBL" id="OMJ86922.1"/>
    </source>
</evidence>
<dbReference type="AlphaFoldDB" id="A0A1R2CD70"/>
<dbReference type="PANTHER" id="PTHR42886">
    <property type="entry name" value="RE40534P-RELATED"/>
    <property type="match status" value="1"/>
</dbReference>
<dbReference type="Gene3D" id="3.40.50.1820">
    <property type="entry name" value="alpha/beta hydrolase"/>
    <property type="match status" value="1"/>
</dbReference>
<gene>
    <name evidence="3" type="ORF">SteCoe_11475</name>
</gene>
<comment type="caution">
    <text evidence="3">The sequence shown here is derived from an EMBL/GenBank/DDBJ whole genome shotgun (WGS) entry which is preliminary data.</text>
</comment>
<feature type="domain" description="AB hydrolase-1" evidence="2">
    <location>
        <begin position="53"/>
        <end position="166"/>
    </location>
</feature>
<dbReference type="OrthoDB" id="430332at2759"/>
<dbReference type="PRINTS" id="PR00111">
    <property type="entry name" value="ABHYDROLASE"/>
</dbReference>
<protein>
    <recommendedName>
        <fullName evidence="2">AB hydrolase-1 domain-containing protein</fullName>
    </recommendedName>
</protein>
<dbReference type="InterPro" id="IPR029058">
    <property type="entry name" value="AB_hydrolase_fold"/>
</dbReference>
<dbReference type="GO" id="GO:0042171">
    <property type="term" value="F:lysophosphatidic acid acyltransferase activity"/>
    <property type="evidence" value="ECO:0007669"/>
    <property type="project" value="TreeGrafter"/>
</dbReference>
<evidence type="ECO:0000259" key="2">
    <source>
        <dbReference type="Pfam" id="PF00561"/>
    </source>
</evidence>
<dbReference type="GO" id="GO:0055088">
    <property type="term" value="P:lipid homeostasis"/>
    <property type="evidence" value="ECO:0007669"/>
    <property type="project" value="TreeGrafter"/>
</dbReference>
<reference evidence="3 4" key="1">
    <citation type="submission" date="2016-11" db="EMBL/GenBank/DDBJ databases">
        <title>The macronuclear genome of Stentor coeruleus: a giant cell with tiny introns.</title>
        <authorList>
            <person name="Slabodnick M."/>
            <person name="Ruby J.G."/>
            <person name="Reiff S.B."/>
            <person name="Swart E.C."/>
            <person name="Gosai S."/>
            <person name="Prabakaran S."/>
            <person name="Witkowska E."/>
            <person name="Larue G.E."/>
            <person name="Fisher S."/>
            <person name="Freeman R.M."/>
            <person name="Gunawardena J."/>
            <person name="Chu W."/>
            <person name="Stover N.A."/>
            <person name="Gregory B.D."/>
            <person name="Nowacki M."/>
            <person name="Derisi J."/>
            <person name="Roy S.W."/>
            <person name="Marshall W.F."/>
            <person name="Sood P."/>
        </authorList>
    </citation>
    <scope>NUCLEOTIDE SEQUENCE [LARGE SCALE GENOMIC DNA]</scope>
    <source>
        <strain evidence="3">WM001</strain>
    </source>
</reference>
<sequence>MTKWSRLNYSELQLREEQLIELSGMEVITKQVLISNFCYLYVQYCGDSTKPKLILLHGYCGASMIFYKILKQLSERFYIIMIDLLGMGRSSRPSFGYSKLSQCENFFTTCLEEFREKENISRFTIAGHSFGGYVASCYTILYPQYVERLILLSPIGVNEPPPDWNYFHSLKEKDWKFRWVMKIITFFWVKNITPVTIMRKLGPISKSFMKVYSHKKFQTLGNDKEIMESYLEQINLLPGSGELALIYILNPGGVAIKPLWRRLSELNIPILFFYGDRDWIKSSGAEQTASLNKNVISKIIDDSGHDLYWDNPNQLIDKIFESIDESSTTE</sequence>
<dbReference type="EMBL" id="MPUH01000191">
    <property type="protein sequence ID" value="OMJ86922.1"/>
    <property type="molecule type" value="Genomic_DNA"/>
</dbReference>
<evidence type="ECO:0000313" key="4">
    <source>
        <dbReference type="Proteomes" id="UP000187209"/>
    </source>
</evidence>
<dbReference type="SUPFAM" id="SSF53474">
    <property type="entry name" value="alpha/beta-Hydrolases"/>
    <property type="match status" value="1"/>
</dbReference>
<dbReference type="Pfam" id="PF00561">
    <property type="entry name" value="Abhydrolase_1"/>
    <property type="match status" value="1"/>
</dbReference>
<name>A0A1R2CD70_9CILI</name>